<dbReference type="EMBL" id="CP022384">
    <property type="protein sequence ID" value="ATA81695.1"/>
    <property type="molecule type" value="Genomic_DNA"/>
</dbReference>
<reference evidence="2" key="1">
    <citation type="submission" date="2017-06" db="EMBL/GenBank/DDBJ databases">
        <title>Capnocytophaga spp. assemblies.</title>
        <authorList>
            <person name="Gulvik C.A."/>
        </authorList>
    </citation>
    <scope>NUCLEOTIDE SEQUENCE [LARGE SCALE GENOMIC DNA]</scope>
    <source>
        <strain evidence="2">H6253</strain>
    </source>
</reference>
<dbReference type="Pfam" id="PF14125">
    <property type="entry name" value="DUF4292"/>
    <property type="match status" value="1"/>
</dbReference>
<proteinExistence type="predicted"/>
<dbReference type="AlphaFoldDB" id="A0A250FBS4"/>
<name>A0A250FBS4_9FLAO</name>
<evidence type="ECO:0000313" key="2">
    <source>
        <dbReference type="Proteomes" id="UP000217276"/>
    </source>
</evidence>
<dbReference type="Proteomes" id="UP000217276">
    <property type="component" value="Chromosome"/>
</dbReference>
<protein>
    <recommendedName>
        <fullName evidence="3">Deoxyuridine 5'-triphosphate nucleotidohydrolase</fullName>
    </recommendedName>
</protein>
<organism evidence="1 2">
    <name type="scientific">Capnocytophaga leadbetteri</name>
    <dbReference type="NCBI Taxonomy" id="327575"/>
    <lineage>
        <taxon>Bacteria</taxon>
        <taxon>Pseudomonadati</taxon>
        <taxon>Bacteroidota</taxon>
        <taxon>Flavobacteriia</taxon>
        <taxon>Flavobacteriales</taxon>
        <taxon>Flavobacteriaceae</taxon>
        <taxon>Capnocytophaga</taxon>
    </lineage>
</organism>
<accession>A0A250FBS4</accession>
<evidence type="ECO:0000313" key="1">
    <source>
        <dbReference type="EMBL" id="ATA81695.1"/>
    </source>
</evidence>
<dbReference type="Gene3D" id="2.50.20.10">
    <property type="entry name" value="Lipoprotein localisation LolA/LolB/LppX"/>
    <property type="match status" value="1"/>
</dbReference>
<dbReference type="RefSeq" id="WP_095913668.1">
    <property type="nucleotide sequence ID" value="NZ_CAUUPF010000003.1"/>
</dbReference>
<dbReference type="PROSITE" id="PS51257">
    <property type="entry name" value="PROKAR_LIPOPROTEIN"/>
    <property type="match status" value="1"/>
</dbReference>
<keyword evidence="2" id="KW-1185">Reference proteome</keyword>
<gene>
    <name evidence="1" type="ORF">CGC53_04690</name>
</gene>
<evidence type="ECO:0008006" key="3">
    <source>
        <dbReference type="Google" id="ProtNLM"/>
    </source>
</evidence>
<dbReference type="InterPro" id="IPR025634">
    <property type="entry name" value="DUF4292"/>
</dbReference>
<sequence length="259" mass="29326">MKKLLIIFTLLFLTVGCKTKRAVVATTGKVTAEKQVQEVWQHHLASFPVFKTLVGSVQVSYNDGKNSQSLPLSFRMEKDKAIWLSAPLGIAKVFITPEKVAFFNRLDSTYFNGDFSYISRLLGVTVDFDALQNLLLGNALYASYFEKEKVVKLLPEENNRYNLQIIDESPIEVIYRFLPDTYRVGSTEVVEPVKQQKAVATYEYQQVGEVLLPHTLKIVATEGANQTEISIEFKGIELDKSINFPFKIPEGFKEITVDK</sequence>
<dbReference type="KEGG" id="clk:CGC53_04690"/>